<evidence type="ECO:0000256" key="1">
    <source>
        <dbReference type="SAM" id="MobiDB-lite"/>
    </source>
</evidence>
<reference evidence="3" key="1">
    <citation type="submission" date="2022-11" db="UniProtKB">
        <authorList>
            <consortium name="WormBaseParasite"/>
        </authorList>
    </citation>
    <scope>IDENTIFICATION</scope>
</reference>
<feature type="region of interest" description="Disordered" evidence="1">
    <location>
        <begin position="297"/>
        <end position="367"/>
    </location>
</feature>
<feature type="compositionally biased region" description="Low complexity" evidence="1">
    <location>
        <begin position="103"/>
        <end position="137"/>
    </location>
</feature>
<keyword evidence="2" id="KW-1185">Reference proteome</keyword>
<feature type="compositionally biased region" description="Polar residues" evidence="1">
    <location>
        <begin position="338"/>
        <end position="367"/>
    </location>
</feature>
<feature type="compositionally biased region" description="Polar residues" evidence="1">
    <location>
        <begin position="297"/>
        <end position="331"/>
    </location>
</feature>
<feature type="compositionally biased region" description="Low complexity" evidence="1">
    <location>
        <begin position="407"/>
        <end position="429"/>
    </location>
</feature>
<dbReference type="Proteomes" id="UP000887578">
    <property type="component" value="Unplaced"/>
</dbReference>
<dbReference type="AlphaFoldDB" id="A0A914Q9N3"/>
<evidence type="ECO:0000313" key="2">
    <source>
        <dbReference type="Proteomes" id="UP000887578"/>
    </source>
</evidence>
<name>A0A914Q9N3_9BILA</name>
<accession>A0A914Q9N3</accession>
<protein>
    <submittedName>
        <fullName evidence="3">Uncharacterized protein</fullName>
    </submittedName>
</protein>
<feature type="region of interest" description="Disordered" evidence="1">
    <location>
        <begin position="240"/>
        <end position="274"/>
    </location>
</feature>
<proteinExistence type="predicted"/>
<feature type="compositionally biased region" description="Polar residues" evidence="1">
    <location>
        <begin position="138"/>
        <end position="161"/>
    </location>
</feature>
<feature type="compositionally biased region" description="Low complexity" evidence="1">
    <location>
        <begin position="240"/>
        <end position="250"/>
    </location>
</feature>
<feature type="region of interest" description="Disordered" evidence="1">
    <location>
        <begin position="482"/>
        <end position="505"/>
    </location>
</feature>
<feature type="region of interest" description="Disordered" evidence="1">
    <location>
        <begin position="385"/>
        <end position="429"/>
    </location>
</feature>
<feature type="region of interest" description="Disordered" evidence="1">
    <location>
        <begin position="180"/>
        <end position="227"/>
    </location>
</feature>
<dbReference type="WBParaSite" id="PDA_v2.g27840.t1">
    <property type="protein sequence ID" value="PDA_v2.g27840.t1"/>
    <property type="gene ID" value="PDA_v2.g27840"/>
</dbReference>
<evidence type="ECO:0000313" key="3">
    <source>
        <dbReference type="WBParaSite" id="PDA_v2.g27840.t1"/>
    </source>
</evidence>
<feature type="compositionally biased region" description="Polar residues" evidence="1">
    <location>
        <begin position="188"/>
        <end position="225"/>
    </location>
</feature>
<organism evidence="2 3">
    <name type="scientific">Panagrolaimus davidi</name>
    <dbReference type="NCBI Taxonomy" id="227884"/>
    <lineage>
        <taxon>Eukaryota</taxon>
        <taxon>Metazoa</taxon>
        <taxon>Ecdysozoa</taxon>
        <taxon>Nematoda</taxon>
        <taxon>Chromadorea</taxon>
        <taxon>Rhabditida</taxon>
        <taxon>Tylenchina</taxon>
        <taxon>Panagrolaimomorpha</taxon>
        <taxon>Panagrolaimoidea</taxon>
        <taxon>Panagrolaimidae</taxon>
        <taxon>Panagrolaimus</taxon>
    </lineage>
</organism>
<feature type="region of interest" description="Disordered" evidence="1">
    <location>
        <begin position="60"/>
        <end position="166"/>
    </location>
</feature>
<sequence length="567" mass="60066">MFCTETFGYNLHDAAQNYEYSSIQEMLSDMTEAVQIKHTHMGVMVSAAVVDASAHVTEMIKKTKSKKSRRPNCAPILRRPGYSSFRPASSKAPHRSFGHPSTRGGSSAHHSARGGSSTHHSTRGGSSTHPSTRGGSSAHPSTRGGSSAHPSTRGGSSTHRPSYNEAPRRVPIYDSHFFENSPIRPLPSSGNAIQPSSLSGTRRFTSSEGTQLQSSIPSQTSSVRPSPSVDLWGNPIRTSSSSGIQSFTSSVGTQPQSYISSPIPLGPPPSKSSSVCPSSFGDTYYVQNSALSGARRFTSSVSTEPQPSITSSISMAPAPSQNSSIRPTSSDGLDGNSIRPSASNGTRRFTSSVGTEPSSSNSSLISFGPPLSQTSAVRFASTGAVRLSPSGNSTEPLPLNGTRRFTSSVGIQSQSSTSSSLSFGPRSSQSSTVRLTSFEGFSAVPHHGTSFAKSCSEKPSVSTQQSAIQLWQQGLLLNRKNNGAASSRTQSPPRTSESANQTMDSEFSRIVSLAPSVHPAPMPHHDSLHKPSIPPKMLSRSEARLYEKKTLADYIDKVCFKSAIPQN</sequence>